<organism evidence="2 3">
    <name type="scientific">Sphingobacterium hungaricum</name>
    <dbReference type="NCBI Taxonomy" id="2082723"/>
    <lineage>
        <taxon>Bacteria</taxon>
        <taxon>Pseudomonadati</taxon>
        <taxon>Bacteroidota</taxon>
        <taxon>Sphingobacteriia</taxon>
        <taxon>Sphingobacteriales</taxon>
        <taxon>Sphingobacteriaceae</taxon>
        <taxon>Sphingobacterium</taxon>
    </lineage>
</organism>
<dbReference type="InterPro" id="IPR016032">
    <property type="entry name" value="Sig_transdc_resp-reg_C-effctor"/>
</dbReference>
<evidence type="ECO:0000256" key="1">
    <source>
        <dbReference type="SAM" id="Phobius"/>
    </source>
</evidence>
<dbReference type="EMBL" id="PRDK01000001">
    <property type="protein sequence ID" value="MBE8712388.1"/>
    <property type="molecule type" value="Genomic_DNA"/>
</dbReference>
<proteinExistence type="predicted"/>
<accession>A0A928UT68</accession>
<name>A0A928UT68_9SPHI</name>
<dbReference type="GO" id="GO:0003677">
    <property type="term" value="F:DNA binding"/>
    <property type="evidence" value="ECO:0007669"/>
    <property type="project" value="InterPro"/>
</dbReference>
<keyword evidence="1" id="KW-0812">Transmembrane</keyword>
<dbReference type="RefSeq" id="WP_196934723.1">
    <property type="nucleotide sequence ID" value="NZ_MU158698.1"/>
</dbReference>
<sequence length="582" mass="67078">MAFRFCLFILYLTLNLNGYTQTVSNQKIRAEISDEISNEEFDSAYTKITNLINANQSNEDELIELLGLKYILFTNKEELHNVIAVHTEFVDLEKTYPKNHTLKSYKHLIKAYIESSLSHYKEAVEEAQLALLSGEKAKNSKLINQANLQIAQSYVQTGNTGQAIKYANKVYKGQIKDKDYIGQLGALLVLNSCKVQLYLEDKTESNEKRILANLSLLNDLAVNNKEDLGAYNETSVYINVANFYISVNPDYPDAKKLGTQALDKAFATARPMKVNDYLLAHIYNLEYQLRNSNKDPKAIQSLFKGIQALKSSALVNNYMLAYQNLKIAEHYEGIENYKTANKYLREVQHYSDLANSNDQKESLLNNEIYFQSQRSEAEKKLLDEKIDLLNKQKILSFIILFFSIAFGYVTYLYVRKKRDEAVIAKIIAESELVNTHGQLKSIKKEKIKLEKLALIDKLNLDKKTEVLNQISSKNSDNFESNVKKIIKTSDENDKEIFLMKSTLKEIHPDFIDFLMERSNNTLTEIDLKYCSYIHLRFNTVSIASILNVETKSVRMAKYRIKQKLKLDKDLDLNKFLQNYPQE</sequence>
<dbReference type="AlphaFoldDB" id="A0A928UT68"/>
<evidence type="ECO:0000313" key="3">
    <source>
        <dbReference type="Proteomes" id="UP000616201"/>
    </source>
</evidence>
<evidence type="ECO:0008006" key="4">
    <source>
        <dbReference type="Google" id="ProtNLM"/>
    </source>
</evidence>
<dbReference type="Proteomes" id="UP000616201">
    <property type="component" value="Unassembled WGS sequence"/>
</dbReference>
<dbReference type="SUPFAM" id="SSF46894">
    <property type="entry name" value="C-terminal effector domain of the bipartite response regulators"/>
    <property type="match status" value="1"/>
</dbReference>
<keyword evidence="1" id="KW-0472">Membrane</keyword>
<evidence type="ECO:0000313" key="2">
    <source>
        <dbReference type="EMBL" id="MBE8712388.1"/>
    </source>
</evidence>
<reference evidence="2" key="1">
    <citation type="submission" date="2018-02" db="EMBL/GenBank/DDBJ databases">
        <authorList>
            <person name="Vasarhelyi B.M."/>
            <person name="Deshmukh S."/>
            <person name="Balint B."/>
            <person name="Kukolya J."/>
        </authorList>
    </citation>
    <scope>NUCLEOTIDE SEQUENCE</scope>
    <source>
        <strain evidence="2">KB22</strain>
    </source>
</reference>
<dbReference type="GO" id="GO:0006355">
    <property type="term" value="P:regulation of DNA-templated transcription"/>
    <property type="evidence" value="ECO:0007669"/>
    <property type="project" value="InterPro"/>
</dbReference>
<feature type="transmembrane region" description="Helical" evidence="1">
    <location>
        <begin position="394"/>
        <end position="414"/>
    </location>
</feature>
<comment type="caution">
    <text evidence="2">The sequence shown here is derived from an EMBL/GenBank/DDBJ whole genome shotgun (WGS) entry which is preliminary data.</text>
</comment>
<keyword evidence="1" id="KW-1133">Transmembrane helix</keyword>
<protein>
    <recommendedName>
        <fullName evidence="4">HTH luxR-type domain-containing protein</fullName>
    </recommendedName>
</protein>
<gene>
    <name evidence="2" type="ORF">C4F49_01665</name>
</gene>
<keyword evidence="3" id="KW-1185">Reference proteome</keyword>